<evidence type="ECO:0000256" key="3">
    <source>
        <dbReference type="PIRSR" id="PIRSR000103-1"/>
    </source>
</evidence>
<dbReference type="SUPFAM" id="SSF48179">
    <property type="entry name" value="6-phosphogluconate dehydrogenase C-terminal domain-like"/>
    <property type="match status" value="1"/>
</dbReference>
<protein>
    <submittedName>
        <fullName evidence="6">3-hydroxyisobutyrate dehydrogenase-like beta-hydroxyacid dehydrogenase</fullName>
    </submittedName>
</protein>
<dbReference type="InterPro" id="IPR006115">
    <property type="entry name" value="6PGDH_NADP-bd"/>
</dbReference>
<dbReference type="Pfam" id="PF03446">
    <property type="entry name" value="NAD_binding_2"/>
    <property type="match status" value="1"/>
</dbReference>
<evidence type="ECO:0000256" key="1">
    <source>
        <dbReference type="ARBA" id="ARBA00009080"/>
    </source>
</evidence>
<accession>A0A4R1Q398</accession>
<comment type="caution">
    <text evidence="6">The sequence shown here is derived from an EMBL/GenBank/DDBJ whole genome shotgun (WGS) entry which is preliminary data.</text>
</comment>
<comment type="similarity">
    <text evidence="1">Belongs to the HIBADH-related family.</text>
</comment>
<proteinExistence type="inferred from homology"/>
<organism evidence="6 7">
    <name type="scientific">Anaerospora hongkongensis</name>
    <dbReference type="NCBI Taxonomy" id="244830"/>
    <lineage>
        <taxon>Bacteria</taxon>
        <taxon>Bacillati</taxon>
        <taxon>Bacillota</taxon>
        <taxon>Negativicutes</taxon>
        <taxon>Selenomonadales</taxon>
        <taxon>Sporomusaceae</taxon>
        <taxon>Anaerospora</taxon>
    </lineage>
</organism>
<dbReference type="EMBL" id="SLUI01000002">
    <property type="protein sequence ID" value="TCL39213.1"/>
    <property type="molecule type" value="Genomic_DNA"/>
</dbReference>
<dbReference type="Pfam" id="PF09130">
    <property type="entry name" value="DUF1932"/>
    <property type="match status" value="1"/>
</dbReference>
<reference evidence="6 7" key="1">
    <citation type="submission" date="2019-03" db="EMBL/GenBank/DDBJ databases">
        <title>Genomic Encyclopedia of Type Strains, Phase IV (KMG-IV): sequencing the most valuable type-strain genomes for metagenomic binning, comparative biology and taxonomic classification.</title>
        <authorList>
            <person name="Goeker M."/>
        </authorList>
    </citation>
    <scope>NUCLEOTIDE SEQUENCE [LARGE SCALE GENOMIC DNA]</scope>
    <source>
        <strain evidence="6 7">DSM 15969</strain>
    </source>
</reference>
<evidence type="ECO:0000259" key="4">
    <source>
        <dbReference type="Pfam" id="PF03446"/>
    </source>
</evidence>
<dbReference type="InterPro" id="IPR015814">
    <property type="entry name" value="Pgluconate_DH_NAD-bd_C"/>
</dbReference>
<dbReference type="Gene3D" id="1.10.1040.10">
    <property type="entry name" value="N-(1-d-carboxylethyl)-l-norvaline Dehydrogenase, domain 2"/>
    <property type="match status" value="1"/>
</dbReference>
<dbReference type="RefSeq" id="WP_132075386.1">
    <property type="nucleotide sequence ID" value="NZ_SLUI01000002.1"/>
</dbReference>
<dbReference type="InterPro" id="IPR008927">
    <property type="entry name" value="6-PGluconate_DH-like_C_sf"/>
</dbReference>
<dbReference type="SUPFAM" id="SSF51735">
    <property type="entry name" value="NAD(P)-binding Rossmann-fold domains"/>
    <property type="match status" value="1"/>
</dbReference>
<evidence type="ECO:0000259" key="5">
    <source>
        <dbReference type="Pfam" id="PF09130"/>
    </source>
</evidence>
<dbReference type="InterPro" id="IPR015815">
    <property type="entry name" value="HIBADH-related"/>
</dbReference>
<evidence type="ECO:0000313" key="7">
    <source>
        <dbReference type="Proteomes" id="UP000295063"/>
    </source>
</evidence>
<name>A0A4R1Q398_9FIRM</name>
<evidence type="ECO:0000313" key="6">
    <source>
        <dbReference type="EMBL" id="TCL39213.1"/>
    </source>
</evidence>
<feature type="domain" description="Phosphogluconate dehydrogenase NAD-binding putative C-terminal" evidence="5">
    <location>
        <begin position="193"/>
        <end position="260"/>
    </location>
</feature>
<keyword evidence="2" id="KW-0560">Oxidoreductase</keyword>
<dbReference type="Gene3D" id="3.40.50.720">
    <property type="entry name" value="NAD(P)-binding Rossmann-like Domain"/>
    <property type="match status" value="1"/>
</dbReference>
<dbReference type="GO" id="GO:0050661">
    <property type="term" value="F:NADP binding"/>
    <property type="evidence" value="ECO:0007669"/>
    <property type="project" value="InterPro"/>
</dbReference>
<dbReference type="Proteomes" id="UP000295063">
    <property type="component" value="Unassembled WGS sequence"/>
</dbReference>
<keyword evidence="7" id="KW-1185">Reference proteome</keyword>
<feature type="domain" description="6-phosphogluconate dehydrogenase NADP-binding" evidence="4">
    <location>
        <begin position="4"/>
        <end position="147"/>
    </location>
</feature>
<evidence type="ECO:0000256" key="2">
    <source>
        <dbReference type="ARBA" id="ARBA00023002"/>
    </source>
</evidence>
<dbReference type="InterPro" id="IPR036291">
    <property type="entry name" value="NAD(P)-bd_dom_sf"/>
</dbReference>
<dbReference type="AlphaFoldDB" id="A0A4R1Q398"/>
<dbReference type="GO" id="GO:0016491">
    <property type="term" value="F:oxidoreductase activity"/>
    <property type="evidence" value="ECO:0007669"/>
    <property type="project" value="UniProtKB-KW"/>
</dbReference>
<dbReference type="PIRSF" id="PIRSF000103">
    <property type="entry name" value="HIBADH"/>
    <property type="match status" value="1"/>
</dbReference>
<feature type="active site" evidence="3">
    <location>
        <position position="172"/>
    </location>
</feature>
<sequence length="294" mass="31272">MQLVFIGFGEAAYHIASGLKAEGLTDLGAYDRNAADPQLGGLIQQRAAEVGVKLFESLESAYQAGEFIACLTSANSALAVAKSVIPQLKAEQVYIDMNSAAPTVKAEIAQIPHNEGVMFCDAAVMGTVPGNKHKVPMFLAGNGAAKFAAAFFPYGMKLTVLDAKAGGASAIKMFKSVIMKGLPQLMFESFEAAVKYGVLNTLVDSLASSLNGKTVEQLADTFTARTMIHAARRSEEMQDVVATLENLGVDAAMSKATLAKLDLLAKHNWVEILGTNGDKMNYQEAMKALIENKE</sequence>
<dbReference type="InterPro" id="IPR013328">
    <property type="entry name" value="6PGD_dom2"/>
</dbReference>
<dbReference type="OrthoDB" id="4333at2"/>
<gene>
    <name evidence="6" type="ORF">EV210_102123</name>
</gene>